<accession>A0A1G2HX42</accession>
<evidence type="ECO:0000313" key="2">
    <source>
        <dbReference type="EMBL" id="OGZ66408.1"/>
    </source>
</evidence>
<reference evidence="2 3" key="1">
    <citation type="journal article" date="2016" name="Nat. Commun.">
        <title>Thousands of microbial genomes shed light on interconnected biogeochemical processes in an aquifer system.</title>
        <authorList>
            <person name="Anantharaman K."/>
            <person name="Brown C.T."/>
            <person name="Hug L.A."/>
            <person name="Sharon I."/>
            <person name="Castelle C.J."/>
            <person name="Probst A.J."/>
            <person name="Thomas B.C."/>
            <person name="Singh A."/>
            <person name="Wilkins M.J."/>
            <person name="Karaoz U."/>
            <person name="Brodie E.L."/>
            <person name="Williams K.H."/>
            <person name="Hubbard S.S."/>
            <person name="Banfield J.F."/>
        </authorList>
    </citation>
    <scope>NUCLEOTIDE SEQUENCE [LARGE SCALE GENOMIC DNA]</scope>
</reference>
<evidence type="ECO:0000313" key="3">
    <source>
        <dbReference type="Proteomes" id="UP000178774"/>
    </source>
</evidence>
<keyword evidence="1" id="KW-0812">Transmembrane</keyword>
<evidence type="ECO:0008006" key="4">
    <source>
        <dbReference type="Google" id="ProtNLM"/>
    </source>
</evidence>
<gene>
    <name evidence="2" type="ORF">A2822_01480</name>
</gene>
<feature type="transmembrane region" description="Helical" evidence="1">
    <location>
        <begin position="6"/>
        <end position="23"/>
    </location>
</feature>
<dbReference type="Gene3D" id="3.30.70.60">
    <property type="match status" value="1"/>
</dbReference>
<proteinExistence type="predicted"/>
<dbReference type="Proteomes" id="UP000178774">
    <property type="component" value="Unassembled WGS sequence"/>
</dbReference>
<protein>
    <recommendedName>
        <fullName evidence="4">Pilus assembly protein PilO</fullName>
    </recommendedName>
</protein>
<organism evidence="2 3">
    <name type="scientific">Candidatus Staskawiczbacteria bacterium RIFCSPHIGHO2_01_FULL_41_41</name>
    <dbReference type="NCBI Taxonomy" id="1802203"/>
    <lineage>
        <taxon>Bacteria</taxon>
        <taxon>Candidatus Staskawicziibacteriota</taxon>
    </lineage>
</organism>
<comment type="caution">
    <text evidence="2">The sequence shown here is derived from an EMBL/GenBank/DDBJ whole genome shotgun (WGS) entry which is preliminary data.</text>
</comment>
<sequence length="189" mass="21094">MNKPVIITIFLILMVMLTFLFAVPQYNQYRLLQAQVAEKRAQYSGESIYFARISDILSGLESRRDVLDKIQSALPADFSLAPLVDFLQKKADENGIKITAMVFSQMPPVADQSLALAAPGQVKDLSFTLDSTGSYQGLKDFLFAMDNSARLFEVDTLSFLTIDPLSGARAARNQPPQYSLKLEVRTRAY</sequence>
<dbReference type="EMBL" id="MHOP01000005">
    <property type="protein sequence ID" value="OGZ66408.1"/>
    <property type="molecule type" value="Genomic_DNA"/>
</dbReference>
<dbReference type="AlphaFoldDB" id="A0A1G2HX42"/>
<keyword evidence="1" id="KW-0472">Membrane</keyword>
<name>A0A1G2HX42_9BACT</name>
<keyword evidence="1" id="KW-1133">Transmembrane helix</keyword>
<evidence type="ECO:0000256" key="1">
    <source>
        <dbReference type="SAM" id="Phobius"/>
    </source>
</evidence>
<dbReference type="InterPro" id="IPR014717">
    <property type="entry name" value="Transl_elong_EF1B/ribsomal_bS6"/>
</dbReference>